<name>A0A9J5WBR2_SOLCO</name>
<accession>A0A9J5WBR2</accession>
<reference evidence="2 3" key="1">
    <citation type="submission" date="2020-09" db="EMBL/GenBank/DDBJ databases">
        <title>De no assembly of potato wild relative species, Solanum commersonii.</title>
        <authorList>
            <person name="Cho K."/>
        </authorList>
    </citation>
    <scope>NUCLEOTIDE SEQUENCE [LARGE SCALE GENOMIC DNA]</scope>
    <source>
        <strain evidence="2">LZ3.2</strain>
        <tissue evidence="2">Leaf</tissue>
    </source>
</reference>
<dbReference type="AlphaFoldDB" id="A0A9J5WBR2"/>
<gene>
    <name evidence="2" type="ORF">H5410_062839</name>
</gene>
<feature type="chain" id="PRO_5039940218" description="Secreted protein" evidence="1">
    <location>
        <begin position="23"/>
        <end position="73"/>
    </location>
</feature>
<protein>
    <recommendedName>
        <fullName evidence="4">Secreted protein</fullName>
    </recommendedName>
</protein>
<evidence type="ECO:0000256" key="1">
    <source>
        <dbReference type="SAM" id="SignalP"/>
    </source>
</evidence>
<comment type="caution">
    <text evidence="2">The sequence shown here is derived from an EMBL/GenBank/DDBJ whole genome shotgun (WGS) entry which is preliminary data.</text>
</comment>
<evidence type="ECO:0000313" key="3">
    <source>
        <dbReference type="Proteomes" id="UP000824120"/>
    </source>
</evidence>
<keyword evidence="1" id="KW-0732">Signal</keyword>
<proteinExistence type="predicted"/>
<sequence>MLNVSTRAVIAGCCWWWRHLVATVVLLELLENGGRWSSAGCWLLSPVLASAGWRFLPENGEDKEEGEEKRQTI</sequence>
<feature type="signal peptide" evidence="1">
    <location>
        <begin position="1"/>
        <end position="22"/>
    </location>
</feature>
<evidence type="ECO:0008006" key="4">
    <source>
        <dbReference type="Google" id="ProtNLM"/>
    </source>
</evidence>
<dbReference type="Proteomes" id="UP000824120">
    <property type="component" value="Chromosome 12"/>
</dbReference>
<organism evidence="2 3">
    <name type="scientific">Solanum commersonii</name>
    <name type="common">Commerson's wild potato</name>
    <name type="synonym">Commerson's nightshade</name>
    <dbReference type="NCBI Taxonomy" id="4109"/>
    <lineage>
        <taxon>Eukaryota</taxon>
        <taxon>Viridiplantae</taxon>
        <taxon>Streptophyta</taxon>
        <taxon>Embryophyta</taxon>
        <taxon>Tracheophyta</taxon>
        <taxon>Spermatophyta</taxon>
        <taxon>Magnoliopsida</taxon>
        <taxon>eudicotyledons</taxon>
        <taxon>Gunneridae</taxon>
        <taxon>Pentapetalae</taxon>
        <taxon>asterids</taxon>
        <taxon>lamiids</taxon>
        <taxon>Solanales</taxon>
        <taxon>Solanaceae</taxon>
        <taxon>Solanoideae</taxon>
        <taxon>Solaneae</taxon>
        <taxon>Solanum</taxon>
    </lineage>
</organism>
<keyword evidence="3" id="KW-1185">Reference proteome</keyword>
<dbReference type="EMBL" id="JACXVP010000012">
    <property type="protein sequence ID" value="KAG5573073.1"/>
    <property type="molecule type" value="Genomic_DNA"/>
</dbReference>
<evidence type="ECO:0000313" key="2">
    <source>
        <dbReference type="EMBL" id="KAG5573073.1"/>
    </source>
</evidence>